<keyword evidence="2" id="KW-1185">Reference proteome</keyword>
<dbReference type="OrthoDB" id="5141003at2"/>
<dbReference type="RefSeq" id="WP_073191601.1">
    <property type="nucleotide sequence ID" value="NZ_FQZG01000139.1"/>
</dbReference>
<dbReference type="InterPro" id="IPR029058">
    <property type="entry name" value="AB_hydrolase_fold"/>
</dbReference>
<dbReference type="Proteomes" id="UP000184512">
    <property type="component" value="Unassembled WGS sequence"/>
</dbReference>
<evidence type="ECO:0008006" key="3">
    <source>
        <dbReference type="Google" id="ProtNLM"/>
    </source>
</evidence>
<dbReference type="STRING" id="1123357.SAMN02745244_03753"/>
<organism evidence="1 2">
    <name type="scientific">Tessaracoccus bendigoensis DSM 12906</name>
    <dbReference type="NCBI Taxonomy" id="1123357"/>
    <lineage>
        <taxon>Bacteria</taxon>
        <taxon>Bacillati</taxon>
        <taxon>Actinomycetota</taxon>
        <taxon>Actinomycetes</taxon>
        <taxon>Propionibacteriales</taxon>
        <taxon>Propionibacteriaceae</taxon>
        <taxon>Tessaracoccus</taxon>
    </lineage>
</organism>
<accession>A0A1M6NZV7</accession>
<proteinExistence type="predicted"/>
<gene>
    <name evidence="1" type="ORF">SAMN02745244_03753</name>
</gene>
<dbReference type="EMBL" id="FQZG01000139">
    <property type="protein sequence ID" value="SHK01211.1"/>
    <property type="molecule type" value="Genomic_DNA"/>
</dbReference>
<evidence type="ECO:0000313" key="2">
    <source>
        <dbReference type="Proteomes" id="UP000184512"/>
    </source>
</evidence>
<protein>
    <recommendedName>
        <fullName evidence="3">Alpha/beta hydrolase family protein</fullName>
    </recommendedName>
</protein>
<dbReference type="AlphaFoldDB" id="A0A1M6NZV7"/>
<reference evidence="1 2" key="1">
    <citation type="submission" date="2016-11" db="EMBL/GenBank/DDBJ databases">
        <authorList>
            <person name="Jaros S."/>
            <person name="Januszkiewicz K."/>
            <person name="Wedrychowicz H."/>
        </authorList>
    </citation>
    <scope>NUCLEOTIDE SEQUENCE [LARGE SCALE GENOMIC DNA]</scope>
    <source>
        <strain evidence="1 2">DSM 12906</strain>
    </source>
</reference>
<sequence>MIVWILGTLAVVALVFVLLSPLESLSWWADRGEREVRQTFELLSSDSRDTVDSHRFLVYLSGVGVLGGDELSGRELSWLESVDAELPDVRVVADVFPYSVDNRGLLQRATVWLWGFLDRVRRRKYANPVHFLINLRNITQVLVSSDPRYGPTQSIGLAQEIWRSLQRHGYVPGSGDPVYLVGFSGGAQMALGAGWFLRGIGVPVSLISIGGIFGDDPGLDRMGHVWHLTGSKDKMHYLGDIAFPGRWPTAPLSSWGRAKRDGRITAKVIGPMQHDGAKAYFGRRAVGPDGRNHADITRDEVVAILREPAPAAPTLPAG</sequence>
<name>A0A1M6NZV7_9ACTN</name>
<dbReference type="SUPFAM" id="SSF53474">
    <property type="entry name" value="alpha/beta-Hydrolases"/>
    <property type="match status" value="1"/>
</dbReference>
<evidence type="ECO:0000313" key="1">
    <source>
        <dbReference type="EMBL" id="SHK01211.1"/>
    </source>
</evidence>